<dbReference type="Proteomes" id="UP000460412">
    <property type="component" value="Unassembled WGS sequence"/>
</dbReference>
<sequence>MMSSKLKMAIVGAGIWGENHARIYQEHPFAEINAICDMNRQKAEAMASKLGIKEVYDDYNEMFQKADCDAVAIVTPDFAHADIAEAAAEHKKHMLIEKPLATTREDVYRIVNAVEKNQVRAMVDLHNRWSPPFNAAHEAVDRGELGNLYSAYIRLNDIKWVATDMLPWAAKSSILWFLGSHSLDTLRWFFHDEVKRVYSVSREGVLKGQGVDTVDEYLTTIEFCKGGIAQMENGWITPNANPCVNDIKFNVIGDKGMISIDASNHNMIQQYTDQKVVVPDVIVQNKIFGKHHGFAFQSISGFVDCMLSGEEFPVTLKDSANTVLALLAVMESAKVRMPVEVEY</sequence>
<evidence type="ECO:0000259" key="1">
    <source>
        <dbReference type="Pfam" id="PF01408"/>
    </source>
</evidence>
<dbReference type="Gene3D" id="3.30.360.10">
    <property type="entry name" value="Dihydrodipicolinate Reductase, domain 2"/>
    <property type="match status" value="1"/>
</dbReference>
<gene>
    <name evidence="3" type="ORF">GN277_09475</name>
</gene>
<dbReference type="SUPFAM" id="SSF51735">
    <property type="entry name" value="NAD(P)-binding Rossmann-fold domains"/>
    <property type="match status" value="1"/>
</dbReference>
<evidence type="ECO:0000313" key="4">
    <source>
        <dbReference type="Proteomes" id="UP000460412"/>
    </source>
</evidence>
<dbReference type="GO" id="GO:0000166">
    <property type="term" value="F:nucleotide binding"/>
    <property type="evidence" value="ECO:0007669"/>
    <property type="project" value="InterPro"/>
</dbReference>
<keyword evidence="4" id="KW-1185">Reference proteome</keyword>
<organism evidence="3 4">
    <name type="scientific">Sporofaciens musculi</name>
    <dbReference type="NCBI Taxonomy" id="2681861"/>
    <lineage>
        <taxon>Bacteria</taxon>
        <taxon>Bacillati</taxon>
        <taxon>Bacillota</taxon>
        <taxon>Clostridia</taxon>
        <taxon>Lachnospirales</taxon>
        <taxon>Lachnospiraceae</taxon>
        <taxon>Sporofaciens</taxon>
    </lineage>
</organism>
<dbReference type="InterPro" id="IPR055170">
    <property type="entry name" value="GFO_IDH_MocA-like_dom"/>
</dbReference>
<comment type="caution">
    <text evidence="3">The sequence shown here is derived from an EMBL/GenBank/DDBJ whole genome shotgun (WGS) entry which is preliminary data.</text>
</comment>
<reference evidence="3 4" key="1">
    <citation type="submission" date="2019-12" db="EMBL/GenBank/DDBJ databases">
        <title>Sporaefaciens musculi gen. nov., sp. nov., a novel bacterium isolated from the caecum of an obese mouse.</title>
        <authorList>
            <person name="Rasmussen T.S."/>
            <person name="Streidl T."/>
            <person name="Hitch T.C.A."/>
            <person name="Wortmann E."/>
            <person name="Deptula P."/>
            <person name="Hansen M."/>
            <person name="Nielsen D.S."/>
            <person name="Clavel T."/>
            <person name="Vogensen F.K."/>
        </authorList>
    </citation>
    <scope>NUCLEOTIDE SEQUENCE [LARGE SCALE GENOMIC DNA]</scope>
    <source>
        <strain evidence="3 4">WCA-9-b2</strain>
    </source>
</reference>
<protein>
    <submittedName>
        <fullName evidence="3">Gfo/Idh/MocA family oxidoreductase</fullName>
    </submittedName>
</protein>
<dbReference type="PANTHER" id="PTHR43377">
    <property type="entry name" value="BILIVERDIN REDUCTASE A"/>
    <property type="match status" value="1"/>
</dbReference>
<dbReference type="InterPro" id="IPR000683">
    <property type="entry name" value="Gfo/Idh/MocA-like_OxRdtase_N"/>
</dbReference>
<dbReference type="InterPro" id="IPR036291">
    <property type="entry name" value="NAD(P)-bd_dom_sf"/>
</dbReference>
<evidence type="ECO:0000313" key="3">
    <source>
        <dbReference type="EMBL" id="MXP75606.1"/>
    </source>
</evidence>
<dbReference type="SUPFAM" id="SSF55347">
    <property type="entry name" value="Glyceraldehyde-3-phosphate dehydrogenase-like, C-terminal domain"/>
    <property type="match status" value="1"/>
</dbReference>
<feature type="domain" description="Gfo/Idh/MocA-like oxidoreductase N-terminal" evidence="1">
    <location>
        <begin position="7"/>
        <end position="124"/>
    </location>
</feature>
<dbReference type="EMBL" id="WUQX01000001">
    <property type="protein sequence ID" value="MXP75606.1"/>
    <property type="molecule type" value="Genomic_DNA"/>
</dbReference>
<dbReference type="Gene3D" id="3.40.50.720">
    <property type="entry name" value="NAD(P)-binding Rossmann-like Domain"/>
    <property type="match status" value="1"/>
</dbReference>
<dbReference type="AlphaFoldDB" id="A0A7X3MFU8"/>
<proteinExistence type="predicted"/>
<dbReference type="InterPro" id="IPR051450">
    <property type="entry name" value="Gfo/Idh/MocA_Oxidoreductases"/>
</dbReference>
<accession>A0A7X3MFU8</accession>
<dbReference type="Pfam" id="PF01408">
    <property type="entry name" value="GFO_IDH_MocA"/>
    <property type="match status" value="1"/>
</dbReference>
<name>A0A7X3MFU8_9FIRM</name>
<dbReference type="Pfam" id="PF22725">
    <property type="entry name" value="GFO_IDH_MocA_C3"/>
    <property type="match status" value="1"/>
</dbReference>
<dbReference type="PANTHER" id="PTHR43377:SF1">
    <property type="entry name" value="BILIVERDIN REDUCTASE A"/>
    <property type="match status" value="1"/>
</dbReference>
<feature type="domain" description="GFO/IDH/MocA-like oxidoreductase" evidence="2">
    <location>
        <begin position="133"/>
        <end position="258"/>
    </location>
</feature>
<evidence type="ECO:0000259" key="2">
    <source>
        <dbReference type="Pfam" id="PF22725"/>
    </source>
</evidence>